<evidence type="ECO:0008006" key="3">
    <source>
        <dbReference type="Google" id="ProtNLM"/>
    </source>
</evidence>
<accession>A0A1H3E008</accession>
<proteinExistence type="predicted"/>
<dbReference type="Pfam" id="PF10673">
    <property type="entry name" value="DUF2487"/>
    <property type="match status" value="1"/>
</dbReference>
<gene>
    <name evidence="1" type="ORF">SAMN04488081_1186</name>
</gene>
<evidence type="ECO:0000313" key="2">
    <source>
        <dbReference type="Proteomes" id="UP000198647"/>
    </source>
</evidence>
<organism evidence="1 2">
    <name type="scientific">Salimicrobium album</name>
    <dbReference type="NCBI Taxonomy" id="50717"/>
    <lineage>
        <taxon>Bacteria</taxon>
        <taxon>Bacillati</taxon>
        <taxon>Bacillota</taxon>
        <taxon>Bacilli</taxon>
        <taxon>Bacillales</taxon>
        <taxon>Bacillaceae</taxon>
        <taxon>Salimicrobium</taxon>
    </lineage>
</organism>
<name>A0A1H3E008_9BACI</name>
<evidence type="ECO:0000313" key="1">
    <source>
        <dbReference type="EMBL" id="SDX72035.1"/>
    </source>
</evidence>
<sequence>MMKWAKKDLEQFVKEKEYIDTLFIPLIPIHTSIDEKMTGSGFQAELTNLFSRIIEEQFRGRIVLAPDYYYIAGNAEAEVERVNNWIDSFTEKPFSYVFLFSFDRNWRKSESDLRGELLWFPGLRNGDLQSTETQSFVKEQAKEIVEIIKESWQT</sequence>
<dbReference type="EMBL" id="FNOS01000002">
    <property type="protein sequence ID" value="SDX72035.1"/>
    <property type="molecule type" value="Genomic_DNA"/>
</dbReference>
<protein>
    <recommendedName>
        <fullName evidence="3">DUF2487 family protein</fullName>
    </recommendedName>
</protein>
<comment type="caution">
    <text evidence="1">The sequence shown here is derived from an EMBL/GenBank/DDBJ whole genome shotgun (WGS) entry which is preliminary data.</text>
</comment>
<dbReference type="InterPro" id="IPR019615">
    <property type="entry name" value="DUF2487"/>
</dbReference>
<reference evidence="1 2" key="1">
    <citation type="submission" date="2016-10" db="EMBL/GenBank/DDBJ databases">
        <authorList>
            <person name="Varghese N."/>
            <person name="Submissions S."/>
        </authorList>
    </citation>
    <scope>NUCLEOTIDE SEQUENCE [LARGE SCALE GENOMIC DNA]</scope>
    <source>
        <strain evidence="1 2">DSM 20748</strain>
    </source>
</reference>
<dbReference type="Proteomes" id="UP000198647">
    <property type="component" value="Unassembled WGS sequence"/>
</dbReference>
<keyword evidence="2" id="KW-1185">Reference proteome</keyword>